<dbReference type="InterPro" id="IPR011004">
    <property type="entry name" value="Trimer_LpxA-like_sf"/>
</dbReference>
<dbReference type="GO" id="GO:0016746">
    <property type="term" value="F:acyltransferase activity"/>
    <property type="evidence" value="ECO:0007669"/>
    <property type="project" value="UniProtKB-KW"/>
</dbReference>
<dbReference type="InterPro" id="IPR051159">
    <property type="entry name" value="Hexapeptide_acetyltransf"/>
</dbReference>
<evidence type="ECO:0000313" key="5">
    <source>
        <dbReference type="Proteomes" id="UP000502928"/>
    </source>
</evidence>
<dbReference type="AlphaFoldDB" id="A0A6G7J9H9"/>
<keyword evidence="5" id="KW-1185">Reference proteome</keyword>
<keyword evidence="1 4" id="KW-0808">Transferase</keyword>
<organism evidence="4 5">
    <name type="scientific">Flagellimonas oceani</name>
    <dbReference type="NCBI Taxonomy" id="2698672"/>
    <lineage>
        <taxon>Bacteria</taxon>
        <taxon>Pseudomonadati</taxon>
        <taxon>Bacteroidota</taxon>
        <taxon>Flavobacteriia</taxon>
        <taxon>Flavobacteriales</taxon>
        <taxon>Flavobacteriaceae</taxon>
        <taxon>Flagellimonas</taxon>
    </lineage>
</organism>
<reference evidence="4 5" key="1">
    <citation type="submission" date="2020-02" db="EMBL/GenBank/DDBJ databases">
        <title>Complete genome of Muricauda sp. 501str8.</title>
        <authorList>
            <person name="Dong B."/>
            <person name="Zhu S."/>
            <person name="Yang J."/>
            <person name="Chen J."/>
        </authorList>
    </citation>
    <scope>NUCLEOTIDE SEQUENCE [LARGE SCALE GENOMIC DNA]</scope>
    <source>
        <strain evidence="4 5">501str8</strain>
    </source>
</reference>
<dbReference type="EMBL" id="CP049616">
    <property type="protein sequence ID" value="QII47092.1"/>
    <property type="molecule type" value="Genomic_DNA"/>
</dbReference>
<dbReference type="Pfam" id="PF14602">
    <property type="entry name" value="Hexapep_2"/>
    <property type="match status" value="1"/>
</dbReference>
<dbReference type="CDD" id="cd04647">
    <property type="entry name" value="LbH_MAT_like"/>
    <property type="match status" value="1"/>
</dbReference>
<dbReference type="PROSITE" id="PS00101">
    <property type="entry name" value="HEXAPEP_TRANSFERASES"/>
    <property type="match status" value="1"/>
</dbReference>
<dbReference type="Gene3D" id="2.160.10.10">
    <property type="entry name" value="Hexapeptide repeat proteins"/>
    <property type="match status" value="1"/>
</dbReference>
<proteinExistence type="predicted"/>
<protein>
    <submittedName>
        <fullName evidence="4">Acyltransferase</fullName>
    </submittedName>
</protein>
<name>A0A6G7J9H9_9FLAO</name>
<dbReference type="InterPro" id="IPR001451">
    <property type="entry name" value="Hexapep"/>
</dbReference>
<dbReference type="SUPFAM" id="SSF51161">
    <property type="entry name" value="Trimeric LpxA-like enzymes"/>
    <property type="match status" value="1"/>
</dbReference>
<evidence type="ECO:0000256" key="2">
    <source>
        <dbReference type="ARBA" id="ARBA00022737"/>
    </source>
</evidence>
<evidence type="ECO:0000256" key="3">
    <source>
        <dbReference type="ARBA" id="ARBA00023315"/>
    </source>
</evidence>
<dbReference type="InterPro" id="IPR018357">
    <property type="entry name" value="Hexapep_transf_CS"/>
</dbReference>
<dbReference type="Proteomes" id="UP000502928">
    <property type="component" value="Chromosome"/>
</dbReference>
<sequence>MSGVDYARYLGVEVGENCRILTSNFGSEPWLIKIGNKVTVTSGVRIITHDGATWLMEDEKGRREYFARVVIGNNVFLGLNSIIMPGVKIESNSIIAAGSVVTKSVPSGYIVGGNPAKIIGKTEDYRNKVLKEYISKSEMDHKKSFKDRILEVVSEDFKPFLNA</sequence>
<evidence type="ECO:0000313" key="4">
    <source>
        <dbReference type="EMBL" id="QII47092.1"/>
    </source>
</evidence>
<dbReference type="KEGG" id="mut:GVT53_05765"/>
<dbReference type="PANTHER" id="PTHR23416">
    <property type="entry name" value="SIALIC ACID SYNTHASE-RELATED"/>
    <property type="match status" value="1"/>
</dbReference>
<keyword evidence="3 4" id="KW-0012">Acyltransferase</keyword>
<accession>A0A6G7J9H9</accession>
<evidence type="ECO:0000256" key="1">
    <source>
        <dbReference type="ARBA" id="ARBA00022679"/>
    </source>
</evidence>
<gene>
    <name evidence="4" type="ORF">GVT53_05765</name>
</gene>
<keyword evidence="2" id="KW-0677">Repeat</keyword>